<evidence type="ECO:0000313" key="5">
    <source>
        <dbReference type="EMBL" id="KAK7428516.1"/>
    </source>
</evidence>
<organism evidence="5 6">
    <name type="scientific">Neonectria magnoliae</name>
    <dbReference type="NCBI Taxonomy" id="2732573"/>
    <lineage>
        <taxon>Eukaryota</taxon>
        <taxon>Fungi</taxon>
        <taxon>Dikarya</taxon>
        <taxon>Ascomycota</taxon>
        <taxon>Pezizomycotina</taxon>
        <taxon>Sordariomycetes</taxon>
        <taxon>Hypocreomycetidae</taxon>
        <taxon>Hypocreales</taxon>
        <taxon>Nectriaceae</taxon>
        <taxon>Neonectria</taxon>
    </lineage>
</organism>
<keyword evidence="3" id="KW-0472">Membrane</keyword>
<sequence>MKFFASNKKPSPKYAAAAHPSLDDSSRDDLSQPNSEPSSPAPARSPTKSSSRSHSQKSSGKSSSRPTSYVEPNKASSRSSSSRLSRHSTDPGHSSRRAKVDPDTHPLNLPPEERKRLSDLATSAMNGNSMDIDREPVNGAARASTPPNANANANPSAQANFSVPIPNGGSHEEAPPPPPHKSNPGSPTPTPLEDAESYKAAGNRFFKDKNYAKAIEQYSKAVDLFPFSATYLGNRAAAHMSNGQYYAALEDCSRAADLDPQNAKILLRLARIYTGLGRPEEAMTTFNRISPPPSAKDMAPAKEMLHHIESARQTLERGTAMSMVLHALDLAERGLGPSVGKPRKWQLMRGEAYLKMGRENSLGEAQNIAMSLIRNNNQDPEALVLRGRVLYGQGENDKAIQFFRMACGYDPDFRDAIKWLRIVQKLDRMKEEGNVEFKAGRLQQAIEKYTLALDIDPSNKSMNAKLLQNRAQCRIKLKEYDEAIADCNRAVSLDPGYMKARKTKANATGQAGKWADAVNEWKSIQELDPEDRTIIKEIRKAELELKKSQRKDYYKIMGLEKTAGPDEIKRAYRKMAVKLHPDKNPGDPHAEEKFKDMQEAYETLSDPQKRAAYDNGDDLMDPNDMFGGGGMGGGMGGIDPEILFSMMGNQGGFGGGGFRSAGGFPGGGGGANFNFGADSDEEDDEEDDDEYEDEDEDEGDEDDVTDSNDEGSWPRTVPGSRLRDHVQQRRETRDQMVDTVRRYGTVVLAAAVLLPTQLALLALVGIAFVHICLRHVWPRGRNKMPSE</sequence>
<dbReference type="Gene3D" id="1.10.287.110">
    <property type="entry name" value="DnaJ domain"/>
    <property type="match status" value="1"/>
</dbReference>
<dbReference type="SMART" id="SM00028">
    <property type="entry name" value="TPR"/>
    <property type="match status" value="7"/>
</dbReference>
<evidence type="ECO:0000256" key="3">
    <source>
        <dbReference type="SAM" id="Phobius"/>
    </source>
</evidence>
<feature type="repeat" description="TPR" evidence="1">
    <location>
        <begin position="426"/>
        <end position="459"/>
    </location>
</feature>
<feature type="compositionally biased region" description="Basic and acidic residues" evidence="2">
    <location>
        <begin position="21"/>
        <end position="30"/>
    </location>
</feature>
<feature type="compositionally biased region" description="Gly residues" evidence="2">
    <location>
        <begin position="658"/>
        <end position="671"/>
    </location>
</feature>
<feature type="compositionally biased region" description="Low complexity" evidence="2">
    <location>
        <begin position="31"/>
        <end position="68"/>
    </location>
</feature>
<dbReference type="PANTHER" id="PTHR44200:SF1">
    <property type="entry name" value="DNAJ HOMOLOG SUBFAMILY C MEMBER 7"/>
    <property type="match status" value="1"/>
</dbReference>
<feature type="domain" description="J" evidence="4">
    <location>
        <begin position="552"/>
        <end position="617"/>
    </location>
</feature>
<dbReference type="PROSITE" id="PS50076">
    <property type="entry name" value="DNAJ_2"/>
    <property type="match status" value="1"/>
</dbReference>
<feature type="region of interest" description="Disordered" evidence="2">
    <location>
        <begin position="1"/>
        <end position="195"/>
    </location>
</feature>
<dbReference type="InterPro" id="IPR036869">
    <property type="entry name" value="J_dom_sf"/>
</dbReference>
<feature type="compositionally biased region" description="Pro residues" evidence="2">
    <location>
        <begin position="175"/>
        <end position="190"/>
    </location>
</feature>
<dbReference type="SUPFAM" id="SSF48452">
    <property type="entry name" value="TPR-like"/>
    <property type="match status" value="2"/>
</dbReference>
<reference evidence="5 6" key="1">
    <citation type="journal article" date="2025" name="Microbiol. Resour. Announc.">
        <title>Draft genome sequences for Neonectria magnoliae and Neonectria punicea, canker pathogens of Liriodendron tulipifera and Acer saccharum in West Virginia.</title>
        <authorList>
            <person name="Petronek H.M."/>
            <person name="Kasson M.T."/>
            <person name="Metheny A.M."/>
            <person name="Stauder C.M."/>
            <person name="Lovett B."/>
            <person name="Lynch S.C."/>
            <person name="Garnas J.R."/>
            <person name="Kasson L.R."/>
            <person name="Stajich J.E."/>
        </authorList>
    </citation>
    <scope>NUCLEOTIDE SEQUENCE [LARGE SCALE GENOMIC DNA]</scope>
    <source>
        <strain evidence="5 6">NRRL 64651</strain>
    </source>
</reference>
<feature type="transmembrane region" description="Helical" evidence="3">
    <location>
        <begin position="746"/>
        <end position="773"/>
    </location>
</feature>
<feature type="repeat" description="TPR" evidence="1">
    <location>
        <begin position="195"/>
        <end position="228"/>
    </location>
</feature>
<dbReference type="EMBL" id="JAZAVK010000040">
    <property type="protein sequence ID" value="KAK7428516.1"/>
    <property type="molecule type" value="Genomic_DNA"/>
</dbReference>
<evidence type="ECO:0000259" key="4">
    <source>
        <dbReference type="PROSITE" id="PS50076"/>
    </source>
</evidence>
<dbReference type="InterPro" id="IPR019734">
    <property type="entry name" value="TPR_rpt"/>
</dbReference>
<dbReference type="PROSITE" id="PS50005">
    <property type="entry name" value="TPR"/>
    <property type="match status" value="5"/>
</dbReference>
<dbReference type="Gene3D" id="1.25.40.10">
    <property type="entry name" value="Tetratricopeptide repeat domain"/>
    <property type="match status" value="1"/>
</dbReference>
<dbReference type="PANTHER" id="PTHR44200">
    <property type="entry name" value="DNAJ HOMOLOG SUBFAMILY C MEMBER 7"/>
    <property type="match status" value="1"/>
</dbReference>
<feature type="repeat" description="TPR" evidence="1">
    <location>
        <begin position="229"/>
        <end position="262"/>
    </location>
</feature>
<keyword evidence="3" id="KW-1133">Transmembrane helix</keyword>
<evidence type="ECO:0000256" key="2">
    <source>
        <dbReference type="SAM" id="MobiDB-lite"/>
    </source>
</evidence>
<proteinExistence type="predicted"/>
<keyword evidence="6" id="KW-1185">Reference proteome</keyword>
<feature type="compositionally biased region" description="Low complexity" evidence="2">
    <location>
        <begin position="140"/>
        <end position="162"/>
    </location>
</feature>
<dbReference type="Pfam" id="PF13432">
    <property type="entry name" value="TPR_16"/>
    <property type="match status" value="1"/>
</dbReference>
<comment type="caution">
    <text evidence="5">The sequence shown here is derived from an EMBL/GenBank/DDBJ whole genome shotgun (WGS) entry which is preliminary data.</text>
</comment>
<dbReference type="InterPro" id="IPR001623">
    <property type="entry name" value="DnaJ_domain"/>
</dbReference>
<dbReference type="Pfam" id="PF14559">
    <property type="entry name" value="TPR_19"/>
    <property type="match status" value="1"/>
</dbReference>
<keyword evidence="1" id="KW-0802">TPR repeat</keyword>
<protein>
    <recommendedName>
        <fullName evidence="4">J domain-containing protein</fullName>
    </recommendedName>
</protein>
<feature type="compositionally biased region" description="Acidic residues" evidence="2">
    <location>
        <begin position="678"/>
        <end position="709"/>
    </location>
</feature>
<dbReference type="InterPro" id="IPR052758">
    <property type="entry name" value="SRC_co-chaperone"/>
</dbReference>
<feature type="compositionally biased region" description="Polar residues" evidence="2">
    <location>
        <begin position="120"/>
        <end position="129"/>
    </location>
</feature>
<feature type="compositionally biased region" description="Basic and acidic residues" evidence="2">
    <location>
        <begin position="721"/>
        <end position="733"/>
    </location>
</feature>
<gene>
    <name evidence="5" type="ORF">QQZ08_004954</name>
</gene>
<dbReference type="InterPro" id="IPR018253">
    <property type="entry name" value="DnaJ_domain_CS"/>
</dbReference>
<dbReference type="Pfam" id="PF00226">
    <property type="entry name" value="DnaJ"/>
    <property type="match status" value="1"/>
</dbReference>
<name>A0ABR1I4V4_9HYPO</name>
<dbReference type="PRINTS" id="PR00625">
    <property type="entry name" value="JDOMAIN"/>
</dbReference>
<keyword evidence="3" id="KW-0812">Transmembrane</keyword>
<dbReference type="Proteomes" id="UP001498421">
    <property type="component" value="Unassembled WGS sequence"/>
</dbReference>
<feature type="repeat" description="TPR" evidence="1">
    <location>
        <begin position="380"/>
        <end position="413"/>
    </location>
</feature>
<dbReference type="CDD" id="cd06257">
    <property type="entry name" value="DnaJ"/>
    <property type="match status" value="1"/>
</dbReference>
<dbReference type="SUPFAM" id="SSF46565">
    <property type="entry name" value="Chaperone J-domain"/>
    <property type="match status" value="1"/>
</dbReference>
<dbReference type="Pfam" id="PF00515">
    <property type="entry name" value="TPR_1"/>
    <property type="match status" value="1"/>
</dbReference>
<feature type="repeat" description="TPR" evidence="1">
    <location>
        <begin position="464"/>
        <end position="497"/>
    </location>
</feature>
<dbReference type="SMART" id="SM00271">
    <property type="entry name" value="DnaJ"/>
    <property type="match status" value="1"/>
</dbReference>
<evidence type="ECO:0000313" key="6">
    <source>
        <dbReference type="Proteomes" id="UP001498421"/>
    </source>
</evidence>
<dbReference type="PROSITE" id="PS00636">
    <property type="entry name" value="DNAJ_1"/>
    <property type="match status" value="1"/>
</dbReference>
<accession>A0ABR1I4V4</accession>
<dbReference type="InterPro" id="IPR011990">
    <property type="entry name" value="TPR-like_helical_dom_sf"/>
</dbReference>
<evidence type="ECO:0000256" key="1">
    <source>
        <dbReference type="PROSITE-ProRule" id="PRU00339"/>
    </source>
</evidence>
<feature type="region of interest" description="Disordered" evidence="2">
    <location>
        <begin position="658"/>
        <end position="733"/>
    </location>
</feature>